<evidence type="ECO:0000256" key="2">
    <source>
        <dbReference type="SAM" id="SignalP"/>
    </source>
</evidence>
<protein>
    <submittedName>
        <fullName evidence="3">Uncharacterized protein</fullName>
    </submittedName>
</protein>
<dbReference type="AlphaFoldDB" id="A0A7U2I7K7"/>
<evidence type="ECO:0000256" key="1">
    <source>
        <dbReference type="SAM" id="Phobius"/>
    </source>
</evidence>
<sequence length="237" mass="26503">MAFTVGFLGLLCLAFVVDSMIDDFDAIGETSLNPGNTLQCFFERTQRNKEVIVGFPNYFVIIGGLVAHMRVLSDLFVLPSSSFTSNFLYRLMIPRLRKSHFSPQDREAILQNAGKKYWAWLRPSGIGRSSQAISFWYMIETYHDSELSFIPTVLAFFAYGTSRIFLTMMPQGLQLSRNIFTLGFGQVVTVGLLALTLLTMTGDSIVEDRVTAQNTLRLYKGPRPRSPRADASIATAA</sequence>
<gene>
    <name evidence="3" type="ORF">JI435_112920</name>
</gene>
<dbReference type="RefSeq" id="XP_001801537.1">
    <property type="nucleotide sequence ID" value="XM_001801485.1"/>
</dbReference>
<reference evidence="4" key="1">
    <citation type="journal article" date="2021" name="BMC Genomics">
        <title>Chromosome-level genome assembly and manually-curated proteome of model necrotroph Parastagonospora nodorum Sn15 reveals a genome-wide trove of candidate effector homologs, and redundancy of virulence-related functions within an accessory chromosome.</title>
        <authorList>
            <person name="Bertazzoni S."/>
            <person name="Jones D.A.B."/>
            <person name="Phan H.T."/>
            <person name="Tan K.-C."/>
            <person name="Hane J.K."/>
        </authorList>
    </citation>
    <scope>NUCLEOTIDE SEQUENCE [LARGE SCALE GENOMIC DNA]</scope>
    <source>
        <strain evidence="4">SN15 / ATCC MYA-4574 / FGSC 10173)</strain>
    </source>
</reference>
<dbReference type="EMBL" id="CP069036">
    <property type="protein sequence ID" value="QRD02538.1"/>
    <property type="molecule type" value="Genomic_DNA"/>
</dbReference>
<keyword evidence="1" id="KW-1133">Transmembrane helix</keyword>
<feature type="transmembrane region" description="Helical" evidence="1">
    <location>
        <begin position="147"/>
        <end position="166"/>
    </location>
</feature>
<dbReference type="Proteomes" id="UP000663193">
    <property type="component" value="Chromosome 14"/>
</dbReference>
<feature type="transmembrane region" description="Helical" evidence="1">
    <location>
        <begin position="178"/>
        <end position="200"/>
    </location>
</feature>
<feature type="chain" id="PRO_5034024922" evidence="2">
    <location>
        <begin position="20"/>
        <end position="237"/>
    </location>
</feature>
<name>A0A7U2I7K7_PHANO</name>
<keyword evidence="1" id="KW-0472">Membrane</keyword>
<keyword evidence="2" id="KW-0732">Signal</keyword>
<keyword evidence="4" id="KW-1185">Reference proteome</keyword>
<feature type="signal peptide" evidence="2">
    <location>
        <begin position="1"/>
        <end position="19"/>
    </location>
</feature>
<evidence type="ECO:0000313" key="3">
    <source>
        <dbReference type="EMBL" id="QRD02538.1"/>
    </source>
</evidence>
<organism evidence="3 4">
    <name type="scientific">Phaeosphaeria nodorum (strain SN15 / ATCC MYA-4574 / FGSC 10173)</name>
    <name type="common">Glume blotch fungus</name>
    <name type="synonym">Parastagonospora nodorum</name>
    <dbReference type="NCBI Taxonomy" id="321614"/>
    <lineage>
        <taxon>Eukaryota</taxon>
        <taxon>Fungi</taxon>
        <taxon>Dikarya</taxon>
        <taxon>Ascomycota</taxon>
        <taxon>Pezizomycotina</taxon>
        <taxon>Dothideomycetes</taxon>
        <taxon>Pleosporomycetidae</taxon>
        <taxon>Pleosporales</taxon>
        <taxon>Pleosporineae</taxon>
        <taxon>Phaeosphaeriaceae</taxon>
        <taxon>Parastagonospora</taxon>
    </lineage>
</organism>
<proteinExistence type="predicted"/>
<evidence type="ECO:0000313" key="4">
    <source>
        <dbReference type="Proteomes" id="UP000663193"/>
    </source>
</evidence>
<accession>A0A7U2I7K7</accession>
<dbReference type="VEuPathDB" id="FungiDB:JI435_112920"/>
<keyword evidence="1" id="KW-0812">Transmembrane</keyword>
<feature type="transmembrane region" description="Helical" evidence="1">
    <location>
        <begin position="51"/>
        <end position="68"/>
    </location>
</feature>
<dbReference type="KEGG" id="pno:SNOG_11292"/>